<dbReference type="Proteomes" id="UP001495910">
    <property type="component" value="Unassembled WGS sequence"/>
</dbReference>
<keyword evidence="2" id="KW-1185">Reference proteome</keyword>
<sequence>MSRFIPAGSYQKTASHINSNLYGKARRRDQSWIASGFNISSLSGGLVNYDGALQSENDSLPVTGFIPNGSYQQTTENIAVALTAYCQKRDGSWQWASLDITSYKQGDGDIANIDGELKIQK</sequence>
<evidence type="ECO:0000313" key="1">
    <source>
        <dbReference type="EMBL" id="MEM4990239.1"/>
    </source>
</evidence>
<dbReference type="EMBL" id="JBANDC010000021">
    <property type="protein sequence ID" value="MEM4990239.1"/>
    <property type="molecule type" value="Genomic_DNA"/>
</dbReference>
<proteinExistence type="predicted"/>
<name>A0ABU9Q1T7_9BURK</name>
<comment type="caution">
    <text evidence="1">The sequence shown here is derived from an EMBL/GenBank/DDBJ whole genome shotgun (WGS) entry which is preliminary data.</text>
</comment>
<accession>A0ABU9Q1T7</accession>
<dbReference type="RefSeq" id="WP_092401297.1">
    <property type="nucleotide sequence ID" value="NZ_JBANDC010000021.1"/>
</dbReference>
<dbReference type="Gene3D" id="2.30.60.10">
    <property type="entry name" value="Cyanovirin-N"/>
    <property type="match status" value="1"/>
</dbReference>
<dbReference type="InterPro" id="IPR036673">
    <property type="entry name" value="Cyanovirin-N_sf"/>
</dbReference>
<organism evidence="1 2">
    <name type="scientific">Collimonas rhizosphaerae</name>
    <dbReference type="NCBI Taxonomy" id="3126357"/>
    <lineage>
        <taxon>Bacteria</taxon>
        <taxon>Pseudomonadati</taxon>
        <taxon>Pseudomonadota</taxon>
        <taxon>Betaproteobacteria</taxon>
        <taxon>Burkholderiales</taxon>
        <taxon>Oxalobacteraceae</taxon>
        <taxon>Collimonas</taxon>
    </lineage>
</organism>
<gene>
    <name evidence="1" type="ORF">V8G57_22805</name>
</gene>
<reference evidence="1 2" key="1">
    <citation type="submission" date="2024-02" db="EMBL/GenBank/DDBJ databases">
        <title>Draft genome sequence of Collimonas sp. strain H4R21, an effective mineral-weathering bacterial strain isolated from the beech rhizosphere.</title>
        <authorList>
            <person name="Morin E."/>
            <person name="Uroz S."/>
            <person name="Leveau J.H.J."/>
            <person name="Kumar R."/>
            <person name="Rey M.W."/>
            <person name="Pham J."/>
        </authorList>
    </citation>
    <scope>NUCLEOTIDE SEQUENCE [LARGE SCALE GENOMIC DNA]</scope>
    <source>
        <strain evidence="1 2">H4R21</strain>
    </source>
</reference>
<evidence type="ECO:0000313" key="2">
    <source>
        <dbReference type="Proteomes" id="UP001495910"/>
    </source>
</evidence>
<protein>
    <submittedName>
        <fullName evidence="1">Cyanovirin</fullName>
    </submittedName>
</protein>